<dbReference type="Pfam" id="PF09360">
    <property type="entry name" value="zf-CDGSH"/>
    <property type="match status" value="1"/>
</dbReference>
<dbReference type="KEGG" id="hoh:Hoch_5202"/>
<evidence type="ECO:0000256" key="4">
    <source>
        <dbReference type="ARBA" id="ARBA00023014"/>
    </source>
</evidence>
<keyword evidence="4" id="KW-0411">Iron-sulfur</keyword>
<evidence type="ECO:0000313" key="7">
    <source>
        <dbReference type="Proteomes" id="UP000001880"/>
    </source>
</evidence>
<dbReference type="SMART" id="SM00704">
    <property type="entry name" value="ZnF_CDGSH"/>
    <property type="match status" value="1"/>
</dbReference>
<dbReference type="EMBL" id="CP001804">
    <property type="protein sequence ID" value="ACY17688.1"/>
    <property type="molecule type" value="Genomic_DNA"/>
</dbReference>
<dbReference type="GO" id="GO:0051537">
    <property type="term" value="F:2 iron, 2 sulfur cluster binding"/>
    <property type="evidence" value="ECO:0007669"/>
    <property type="project" value="UniProtKB-KW"/>
</dbReference>
<feature type="domain" description="Iron-binding zinc finger CDGSH type" evidence="5">
    <location>
        <begin position="26"/>
        <end position="62"/>
    </location>
</feature>
<evidence type="ECO:0000313" key="6">
    <source>
        <dbReference type="EMBL" id="ACY17688.1"/>
    </source>
</evidence>
<keyword evidence="7" id="KW-1185">Reference proteome</keyword>
<dbReference type="HOGENOM" id="CLU_173940_2_0_7"/>
<proteinExistence type="predicted"/>
<dbReference type="GO" id="GO:0046872">
    <property type="term" value="F:metal ion binding"/>
    <property type="evidence" value="ECO:0007669"/>
    <property type="project" value="UniProtKB-KW"/>
</dbReference>
<dbReference type="Proteomes" id="UP000001880">
    <property type="component" value="Chromosome"/>
</dbReference>
<dbReference type="AlphaFoldDB" id="D0LWN8"/>
<evidence type="ECO:0000256" key="1">
    <source>
        <dbReference type="ARBA" id="ARBA00022714"/>
    </source>
</evidence>
<evidence type="ECO:0000256" key="2">
    <source>
        <dbReference type="ARBA" id="ARBA00022723"/>
    </source>
</evidence>
<protein>
    <submittedName>
        <fullName evidence="6">Iron sulphur domain-containing, CDGSH-type</fullName>
    </submittedName>
</protein>
<evidence type="ECO:0000256" key="3">
    <source>
        <dbReference type="ARBA" id="ARBA00023004"/>
    </source>
</evidence>
<accession>D0LWN8</accession>
<dbReference type="InterPro" id="IPR018967">
    <property type="entry name" value="FeS-contain_CDGSH-typ"/>
</dbReference>
<name>D0LWN8_HALO1</name>
<sequence length="66" mass="7139">MADVTIQISKNGPLLIKEPVKVVDMNTGDELQIEKFPIALCRCGQSVNKPYCDGAHSKCSFDGTLA</sequence>
<organism evidence="6 7">
    <name type="scientific">Haliangium ochraceum (strain DSM 14365 / JCM 11303 / SMP-2)</name>
    <dbReference type="NCBI Taxonomy" id="502025"/>
    <lineage>
        <taxon>Bacteria</taxon>
        <taxon>Pseudomonadati</taxon>
        <taxon>Myxococcota</taxon>
        <taxon>Polyangia</taxon>
        <taxon>Haliangiales</taxon>
        <taxon>Kofleriaceae</taxon>
        <taxon>Haliangium</taxon>
    </lineage>
</organism>
<keyword evidence="2" id="KW-0479">Metal-binding</keyword>
<dbReference type="GO" id="GO:0005737">
    <property type="term" value="C:cytoplasm"/>
    <property type="evidence" value="ECO:0007669"/>
    <property type="project" value="UniProtKB-ARBA"/>
</dbReference>
<keyword evidence="3" id="KW-0408">Iron</keyword>
<reference evidence="6 7" key="1">
    <citation type="journal article" date="2010" name="Stand. Genomic Sci.">
        <title>Complete genome sequence of Haliangium ochraceum type strain (SMP-2).</title>
        <authorList>
            <consortium name="US DOE Joint Genome Institute (JGI-PGF)"/>
            <person name="Ivanova N."/>
            <person name="Daum C."/>
            <person name="Lang E."/>
            <person name="Abt B."/>
            <person name="Kopitz M."/>
            <person name="Saunders E."/>
            <person name="Lapidus A."/>
            <person name="Lucas S."/>
            <person name="Glavina Del Rio T."/>
            <person name="Nolan M."/>
            <person name="Tice H."/>
            <person name="Copeland A."/>
            <person name="Cheng J.F."/>
            <person name="Chen F."/>
            <person name="Bruce D."/>
            <person name="Goodwin L."/>
            <person name="Pitluck S."/>
            <person name="Mavromatis K."/>
            <person name="Pati A."/>
            <person name="Mikhailova N."/>
            <person name="Chen A."/>
            <person name="Palaniappan K."/>
            <person name="Land M."/>
            <person name="Hauser L."/>
            <person name="Chang Y.J."/>
            <person name="Jeffries C.D."/>
            <person name="Detter J.C."/>
            <person name="Brettin T."/>
            <person name="Rohde M."/>
            <person name="Goker M."/>
            <person name="Bristow J."/>
            <person name="Markowitz V."/>
            <person name="Eisen J.A."/>
            <person name="Hugenholtz P."/>
            <person name="Kyrpides N.C."/>
            <person name="Klenk H.P."/>
        </authorList>
    </citation>
    <scope>NUCLEOTIDE SEQUENCE [LARGE SCALE GENOMIC DNA]</scope>
    <source>
        <strain evidence="7">DSM 14365 / CIP 107738 / JCM 11303 / AJ 13395 / SMP-2</strain>
    </source>
</reference>
<gene>
    <name evidence="6" type="ordered locus">Hoch_5202</name>
</gene>
<dbReference type="InterPro" id="IPR042216">
    <property type="entry name" value="MitoNEET_CISD"/>
</dbReference>
<keyword evidence="1" id="KW-0001">2Fe-2S</keyword>
<dbReference type="eggNOG" id="COG3369">
    <property type="taxonomic scope" value="Bacteria"/>
</dbReference>
<dbReference type="Gene3D" id="3.40.5.90">
    <property type="entry name" value="CDGSH iron-sulfur domain, mitoNEET-type"/>
    <property type="match status" value="1"/>
</dbReference>
<dbReference type="OrthoDB" id="9795032at2"/>
<evidence type="ECO:0000259" key="5">
    <source>
        <dbReference type="SMART" id="SM00704"/>
    </source>
</evidence>
<dbReference type="RefSeq" id="WP_012830280.1">
    <property type="nucleotide sequence ID" value="NC_013440.1"/>
</dbReference>